<keyword evidence="2" id="KW-0547">Nucleotide-binding</keyword>
<dbReference type="GO" id="GO:0005524">
    <property type="term" value="F:ATP binding"/>
    <property type="evidence" value="ECO:0007669"/>
    <property type="project" value="UniProtKB-KW"/>
</dbReference>
<organism evidence="5 6">
    <name type="scientific">Alkaliphilus pronyensis</name>
    <dbReference type="NCBI Taxonomy" id="1482732"/>
    <lineage>
        <taxon>Bacteria</taxon>
        <taxon>Bacillati</taxon>
        <taxon>Bacillota</taxon>
        <taxon>Clostridia</taxon>
        <taxon>Peptostreptococcales</taxon>
        <taxon>Natronincolaceae</taxon>
        <taxon>Alkaliphilus</taxon>
    </lineage>
</organism>
<accession>A0A6I0F8I8</accession>
<evidence type="ECO:0000259" key="4">
    <source>
        <dbReference type="PROSITE" id="PS50893"/>
    </source>
</evidence>
<dbReference type="Gene3D" id="3.40.50.300">
    <property type="entry name" value="P-loop containing nucleotide triphosphate hydrolases"/>
    <property type="match status" value="1"/>
</dbReference>
<dbReference type="InterPro" id="IPR003439">
    <property type="entry name" value="ABC_transporter-like_ATP-bd"/>
</dbReference>
<dbReference type="Pfam" id="PF00005">
    <property type="entry name" value="ABC_tran"/>
    <property type="match status" value="1"/>
</dbReference>
<sequence length="327" mass="37048">MKNNVIKVSGLNKDFKISKNYDSFFKRIFSNSSETISAISDFNFTVETGEILGILGKNGAGKTSLIKMLTGILTPTSGEIEVIGYCPQKNRYKYTFSIGVVLGQKSLLWYNIPVIESLKLYKSIYGIDDEKFNKRLALFERGFAIKKLLDVPVRKLSLGERMKCEIVASLLHDPTVLFLDEPTIGLDVISKEQIHKFLKRMNKELDTTIIITTHNLDDIEKLCNRVLLIDHGKKIFDGAKDHLLSLDDKKTIIVKGKLNISPSVSQYLVNENQNVYKFQCSKDNINIIGEILKDSPEISDIEIYNNNLEMIISKIYKGEIVLNDCPN</sequence>
<dbReference type="InterPro" id="IPR050763">
    <property type="entry name" value="ABC_transporter_ATP-binding"/>
</dbReference>
<gene>
    <name evidence="5" type="ORF">F8154_08150</name>
</gene>
<keyword evidence="3 5" id="KW-0067">ATP-binding</keyword>
<keyword evidence="6" id="KW-1185">Reference proteome</keyword>
<dbReference type="GO" id="GO:0016887">
    <property type="term" value="F:ATP hydrolysis activity"/>
    <property type="evidence" value="ECO:0007669"/>
    <property type="project" value="InterPro"/>
</dbReference>
<keyword evidence="1" id="KW-0813">Transport</keyword>
<dbReference type="Proteomes" id="UP000432715">
    <property type="component" value="Unassembled WGS sequence"/>
</dbReference>
<dbReference type="PANTHER" id="PTHR42711">
    <property type="entry name" value="ABC TRANSPORTER ATP-BINDING PROTEIN"/>
    <property type="match status" value="1"/>
</dbReference>
<comment type="caution">
    <text evidence="5">The sequence shown here is derived from an EMBL/GenBank/DDBJ whole genome shotgun (WGS) entry which is preliminary data.</text>
</comment>
<evidence type="ECO:0000313" key="5">
    <source>
        <dbReference type="EMBL" id="KAB3534824.1"/>
    </source>
</evidence>
<protein>
    <submittedName>
        <fullName evidence="5">ATP-binding cassette domain-containing protein</fullName>
    </submittedName>
</protein>
<proteinExistence type="predicted"/>
<dbReference type="RefSeq" id="WP_151861121.1">
    <property type="nucleotide sequence ID" value="NZ_WBZC01000025.1"/>
</dbReference>
<dbReference type="SUPFAM" id="SSF52540">
    <property type="entry name" value="P-loop containing nucleoside triphosphate hydrolases"/>
    <property type="match status" value="1"/>
</dbReference>
<evidence type="ECO:0000256" key="2">
    <source>
        <dbReference type="ARBA" id="ARBA00022741"/>
    </source>
</evidence>
<feature type="domain" description="ABC transporter" evidence="4">
    <location>
        <begin position="19"/>
        <end position="256"/>
    </location>
</feature>
<dbReference type="InterPro" id="IPR003593">
    <property type="entry name" value="AAA+_ATPase"/>
</dbReference>
<name>A0A6I0F8I8_9FIRM</name>
<dbReference type="PANTHER" id="PTHR42711:SF1">
    <property type="entry name" value="ABC-TRANSPORT PROTEIN, ATP-BINDING COMPONENT"/>
    <property type="match status" value="1"/>
</dbReference>
<dbReference type="InterPro" id="IPR027417">
    <property type="entry name" value="P-loop_NTPase"/>
</dbReference>
<dbReference type="PROSITE" id="PS50893">
    <property type="entry name" value="ABC_TRANSPORTER_2"/>
    <property type="match status" value="1"/>
</dbReference>
<evidence type="ECO:0000256" key="3">
    <source>
        <dbReference type="ARBA" id="ARBA00022840"/>
    </source>
</evidence>
<dbReference type="OrthoDB" id="9804819at2"/>
<evidence type="ECO:0000313" key="6">
    <source>
        <dbReference type="Proteomes" id="UP000432715"/>
    </source>
</evidence>
<evidence type="ECO:0000256" key="1">
    <source>
        <dbReference type="ARBA" id="ARBA00022448"/>
    </source>
</evidence>
<dbReference type="EMBL" id="WBZC01000025">
    <property type="protein sequence ID" value="KAB3534824.1"/>
    <property type="molecule type" value="Genomic_DNA"/>
</dbReference>
<dbReference type="AlphaFoldDB" id="A0A6I0F8I8"/>
<reference evidence="5 6" key="1">
    <citation type="submission" date="2019-10" db="EMBL/GenBank/DDBJ databases">
        <title>Alkaliphilus serpentinus sp. nov. and Alkaliphilus pronyensis sp. nov., two novel anaerobic alkaliphilic species isolated from the serpentinized-hosted hydrothermal field of the Prony Bay (New Caledonia).</title>
        <authorList>
            <person name="Postec A."/>
        </authorList>
    </citation>
    <scope>NUCLEOTIDE SEQUENCE [LARGE SCALE GENOMIC DNA]</scope>
    <source>
        <strain evidence="5 6">LacV</strain>
    </source>
</reference>
<dbReference type="SMART" id="SM00382">
    <property type="entry name" value="AAA"/>
    <property type="match status" value="1"/>
</dbReference>